<gene>
    <name evidence="2" type="ORF">PPL_07331</name>
</gene>
<organism evidence="2 3">
    <name type="scientific">Heterostelium pallidum (strain ATCC 26659 / Pp 5 / PN500)</name>
    <name type="common">Cellular slime mold</name>
    <name type="synonym">Polysphondylium pallidum</name>
    <dbReference type="NCBI Taxonomy" id="670386"/>
    <lineage>
        <taxon>Eukaryota</taxon>
        <taxon>Amoebozoa</taxon>
        <taxon>Evosea</taxon>
        <taxon>Eumycetozoa</taxon>
        <taxon>Dictyostelia</taxon>
        <taxon>Acytosteliales</taxon>
        <taxon>Acytosteliaceae</taxon>
        <taxon>Heterostelium</taxon>
    </lineage>
</organism>
<reference evidence="2 3" key="1">
    <citation type="journal article" date="2011" name="Genome Res.">
        <title>Phylogeny-wide analysis of social amoeba genomes highlights ancient origins for complex intercellular communication.</title>
        <authorList>
            <person name="Heidel A.J."/>
            <person name="Lawal H.M."/>
            <person name="Felder M."/>
            <person name="Schilde C."/>
            <person name="Helps N.R."/>
            <person name="Tunggal B."/>
            <person name="Rivero F."/>
            <person name="John U."/>
            <person name="Schleicher M."/>
            <person name="Eichinger L."/>
            <person name="Platzer M."/>
            <person name="Noegel A.A."/>
            <person name="Schaap P."/>
            <person name="Gloeckner G."/>
        </authorList>
    </citation>
    <scope>NUCLEOTIDE SEQUENCE [LARGE SCALE GENOMIC DNA]</scope>
    <source>
        <strain evidence="3">ATCC 26659 / Pp 5 / PN500</strain>
    </source>
</reference>
<dbReference type="InParanoid" id="D3BF14"/>
<dbReference type="AlphaFoldDB" id="D3BF14"/>
<comment type="caution">
    <text evidence="2">The sequence shown here is derived from an EMBL/GenBank/DDBJ whole genome shotgun (WGS) entry which is preliminary data.</text>
</comment>
<dbReference type="Proteomes" id="UP000001396">
    <property type="component" value="Unassembled WGS sequence"/>
</dbReference>
<protein>
    <submittedName>
        <fullName evidence="2">Uncharacterized protein</fullName>
    </submittedName>
</protein>
<dbReference type="GeneID" id="31362812"/>
<evidence type="ECO:0000313" key="2">
    <source>
        <dbReference type="EMBL" id="EFA80495.1"/>
    </source>
</evidence>
<accession>D3BF14</accession>
<keyword evidence="3" id="KW-1185">Reference proteome</keyword>
<dbReference type="RefSeq" id="XP_020432615.1">
    <property type="nucleotide sequence ID" value="XM_020578167.1"/>
</dbReference>
<name>D3BF14_HETP5</name>
<evidence type="ECO:0000256" key="1">
    <source>
        <dbReference type="SAM" id="MobiDB-lite"/>
    </source>
</evidence>
<sequence length="207" mass="23331">MSLQVEPSHTSESIEDPMKLIKERIISTLPKTRLLQLLNSNQNQYFAQQLTVPAATRKTSTTSTTTTTSTPKSNQSKSDLNKEEMNRINIKKILDNDANSRLKCFNRDVITGNIVQGGNAVCQSPDSTLMLKVLVSICDEKIVYCRAAHCHNEESINFLKKSYPVLEQNVPITLVIYLSHFLLPTHYDPQRLENNLCNSPIIDPILC</sequence>
<feature type="compositionally biased region" description="Low complexity" evidence="1">
    <location>
        <begin position="59"/>
        <end position="70"/>
    </location>
</feature>
<dbReference type="EMBL" id="ADBJ01000031">
    <property type="protein sequence ID" value="EFA80495.1"/>
    <property type="molecule type" value="Genomic_DNA"/>
</dbReference>
<proteinExistence type="predicted"/>
<evidence type="ECO:0000313" key="3">
    <source>
        <dbReference type="Proteomes" id="UP000001396"/>
    </source>
</evidence>
<feature type="region of interest" description="Disordered" evidence="1">
    <location>
        <begin position="56"/>
        <end position="82"/>
    </location>
</feature>